<sequence>MTDPYAAKVLWTRAIIVNALSPDATATDFAGGAIRNDDKSQATVTANCASGRVGKPEDIGWNP</sequence>
<name>A0ABQ2VGN2_9PSEU</name>
<dbReference type="Proteomes" id="UP000649573">
    <property type="component" value="Unassembled WGS sequence"/>
</dbReference>
<keyword evidence="2" id="KW-1185">Reference proteome</keyword>
<accession>A0ABQ2VGN2</accession>
<dbReference type="Gene3D" id="3.40.50.720">
    <property type="entry name" value="NAD(P)-binding Rossmann-like Domain"/>
    <property type="match status" value="1"/>
</dbReference>
<dbReference type="EMBL" id="BMRE01000100">
    <property type="protein sequence ID" value="GGU86096.1"/>
    <property type="molecule type" value="Genomic_DNA"/>
</dbReference>
<gene>
    <name evidence="1" type="ORF">GCM10010178_90250</name>
</gene>
<comment type="caution">
    <text evidence="1">The sequence shown here is derived from an EMBL/GenBank/DDBJ whole genome shotgun (WGS) entry which is preliminary data.</text>
</comment>
<proteinExistence type="predicted"/>
<evidence type="ECO:0000313" key="2">
    <source>
        <dbReference type="Proteomes" id="UP000649573"/>
    </source>
</evidence>
<protein>
    <submittedName>
        <fullName evidence="1">Uncharacterized protein</fullName>
    </submittedName>
</protein>
<dbReference type="InterPro" id="IPR036291">
    <property type="entry name" value="NAD(P)-bd_dom_sf"/>
</dbReference>
<dbReference type="SUPFAM" id="SSF51735">
    <property type="entry name" value="NAD(P)-binding Rossmann-fold domains"/>
    <property type="match status" value="1"/>
</dbReference>
<evidence type="ECO:0000313" key="1">
    <source>
        <dbReference type="EMBL" id="GGU86096.1"/>
    </source>
</evidence>
<reference evidence="2" key="1">
    <citation type="journal article" date="2019" name="Int. J. Syst. Evol. Microbiol.">
        <title>The Global Catalogue of Microorganisms (GCM) 10K type strain sequencing project: providing services to taxonomists for standard genome sequencing and annotation.</title>
        <authorList>
            <consortium name="The Broad Institute Genomics Platform"/>
            <consortium name="The Broad Institute Genome Sequencing Center for Infectious Disease"/>
            <person name="Wu L."/>
            <person name="Ma J."/>
        </authorList>
    </citation>
    <scope>NUCLEOTIDE SEQUENCE [LARGE SCALE GENOMIC DNA]</scope>
    <source>
        <strain evidence="2">JCM 3296</strain>
    </source>
</reference>
<organism evidence="1 2">
    <name type="scientific">Lentzea flava</name>
    <dbReference type="NCBI Taxonomy" id="103732"/>
    <lineage>
        <taxon>Bacteria</taxon>
        <taxon>Bacillati</taxon>
        <taxon>Actinomycetota</taxon>
        <taxon>Actinomycetes</taxon>
        <taxon>Pseudonocardiales</taxon>
        <taxon>Pseudonocardiaceae</taxon>
        <taxon>Lentzea</taxon>
    </lineage>
</organism>